<keyword evidence="4" id="KW-1185">Reference proteome</keyword>
<reference evidence="3 4" key="1">
    <citation type="journal article" date="2019" name="Nat. Ecol. Evol.">
        <title>Megaphylogeny resolves global patterns of mushroom evolution.</title>
        <authorList>
            <person name="Varga T."/>
            <person name="Krizsan K."/>
            <person name="Foldi C."/>
            <person name="Dima B."/>
            <person name="Sanchez-Garcia M."/>
            <person name="Sanchez-Ramirez S."/>
            <person name="Szollosi G.J."/>
            <person name="Szarkandi J.G."/>
            <person name="Papp V."/>
            <person name="Albert L."/>
            <person name="Andreopoulos W."/>
            <person name="Angelini C."/>
            <person name="Antonin V."/>
            <person name="Barry K.W."/>
            <person name="Bougher N.L."/>
            <person name="Buchanan P."/>
            <person name="Buyck B."/>
            <person name="Bense V."/>
            <person name="Catcheside P."/>
            <person name="Chovatia M."/>
            <person name="Cooper J."/>
            <person name="Damon W."/>
            <person name="Desjardin D."/>
            <person name="Finy P."/>
            <person name="Geml J."/>
            <person name="Haridas S."/>
            <person name="Hughes K."/>
            <person name="Justo A."/>
            <person name="Karasinski D."/>
            <person name="Kautmanova I."/>
            <person name="Kiss B."/>
            <person name="Kocsube S."/>
            <person name="Kotiranta H."/>
            <person name="LaButti K.M."/>
            <person name="Lechner B.E."/>
            <person name="Liimatainen K."/>
            <person name="Lipzen A."/>
            <person name="Lukacs Z."/>
            <person name="Mihaltcheva S."/>
            <person name="Morgado L.N."/>
            <person name="Niskanen T."/>
            <person name="Noordeloos M.E."/>
            <person name="Ohm R.A."/>
            <person name="Ortiz-Santana B."/>
            <person name="Ovrebo C."/>
            <person name="Racz N."/>
            <person name="Riley R."/>
            <person name="Savchenko A."/>
            <person name="Shiryaev A."/>
            <person name="Soop K."/>
            <person name="Spirin V."/>
            <person name="Szebenyi C."/>
            <person name="Tomsovsky M."/>
            <person name="Tulloss R.E."/>
            <person name="Uehling J."/>
            <person name="Grigoriev I.V."/>
            <person name="Vagvolgyi C."/>
            <person name="Papp T."/>
            <person name="Martin F.M."/>
            <person name="Miettinen O."/>
            <person name="Hibbett D.S."/>
            <person name="Nagy L.G."/>
        </authorList>
    </citation>
    <scope>NUCLEOTIDE SEQUENCE [LARGE SCALE GENOMIC DNA]</scope>
    <source>
        <strain evidence="3 4">CBS 121175</strain>
    </source>
</reference>
<evidence type="ECO:0000256" key="2">
    <source>
        <dbReference type="SAM" id="Phobius"/>
    </source>
</evidence>
<feature type="transmembrane region" description="Helical" evidence="2">
    <location>
        <begin position="532"/>
        <end position="552"/>
    </location>
</feature>
<evidence type="ECO:0000313" key="4">
    <source>
        <dbReference type="Proteomes" id="UP000307440"/>
    </source>
</evidence>
<evidence type="ECO:0000256" key="1">
    <source>
        <dbReference type="SAM" id="MobiDB-lite"/>
    </source>
</evidence>
<accession>A0A5C3L451</accession>
<protein>
    <recommendedName>
        <fullName evidence="5">Cora-domain-containing protein</fullName>
    </recommendedName>
</protein>
<feature type="transmembrane region" description="Helical" evidence="2">
    <location>
        <begin position="489"/>
        <end position="512"/>
    </location>
</feature>
<keyword evidence="2" id="KW-0472">Membrane</keyword>
<dbReference type="EMBL" id="ML210164">
    <property type="protein sequence ID" value="TFK27510.1"/>
    <property type="molecule type" value="Genomic_DNA"/>
</dbReference>
<organism evidence="3 4">
    <name type="scientific">Coprinopsis marcescibilis</name>
    <name type="common">Agaric fungus</name>
    <name type="synonym">Psathyrella marcescibilis</name>
    <dbReference type="NCBI Taxonomy" id="230819"/>
    <lineage>
        <taxon>Eukaryota</taxon>
        <taxon>Fungi</taxon>
        <taxon>Dikarya</taxon>
        <taxon>Basidiomycota</taxon>
        <taxon>Agaricomycotina</taxon>
        <taxon>Agaricomycetes</taxon>
        <taxon>Agaricomycetidae</taxon>
        <taxon>Agaricales</taxon>
        <taxon>Agaricineae</taxon>
        <taxon>Psathyrellaceae</taxon>
        <taxon>Coprinopsis</taxon>
    </lineage>
</organism>
<sequence length="818" mass="91912">MLPPKTSFSEDQVAHPSSTWDYQYPDTDLRSVVNDQASQVYSGPWHHSELDAQSFIRSREARRALTWEFQSPEVDRRPFVNDQETTPTWDLQYPEIDTRSFAFDEDGKFKHKFGRSSLEKLVDTSIDVLTIQFPTEHITDGQNERQYVSSFRPGLNHEEIVAYFKSTPTASLQVIFLNDIPSPVHSKHFPELREPPAALGPDTAEYLVKELGVSPIFISAIAVNPDPHVFRILGNACFQGRNQHEKTQIDGLYRLSQGLNTRKLGCNVWFSHTLGSEGTSTYIITGCPGQVKHNILCTAEKPSNSPLKLLRPLTVDAFLAEALVDEYSKEFLRLRARLVYFEHENMAEGTADVGMKRSFDTNRTVKDLHILSQHFHIQKEYLTELIERLGYLRRLHNTVTQPDSSDQPAALPSNALDFASTSTAHSFDYMLSNVKAKKGWTQNYIDRTSILINMLFNFSNQRDNQTNLRVADYTRKIAIATQRDSSSMIAMAAVTMFFLPGAFVSAIFSMVFFETNSGNNGTFSIQMSPQLWIFFVITVPLTIAVFVLWYLLRSHIHLKNLSAFNSGENDAKALDGNFLEPLKPYTIPTARGAEIKIARYSQAYEVDSFIGAEDSYIAPRPPSPPKRFQYIPRNLKLKFTGLTTSDNLETAVTNAPHDHRLQLSPIKATSPLTSPAFPLKSPHSFPLNPMGQSLSVNGSVGSVLPSEFSPQRIPQRGTSSRLTGNTIAESEDHKAEAKVNTNQPHRHFVSTSEMPPHLYDSTLRDSWVDATGLQMSSDNRIPTGGQGLERISSDTRGYHVRDEATGWGLLRPGLQVYG</sequence>
<dbReference type="OrthoDB" id="2866354at2759"/>
<evidence type="ECO:0000313" key="3">
    <source>
        <dbReference type="EMBL" id="TFK27510.1"/>
    </source>
</evidence>
<evidence type="ECO:0008006" key="5">
    <source>
        <dbReference type="Google" id="ProtNLM"/>
    </source>
</evidence>
<name>A0A5C3L451_COPMA</name>
<dbReference type="AlphaFoldDB" id="A0A5C3L451"/>
<keyword evidence="2" id="KW-1133">Transmembrane helix</keyword>
<keyword evidence="2" id="KW-0812">Transmembrane</keyword>
<dbReference type="Proteomes" id="UP000307440">
    <property type="component" value="Unassembled WGS sequence"/>
</dbReference>
<feature type="region of interest" description="Disordered" evidence="1">
    <location>
        <begin position="1"/>
        <end position="20"/>
    </location>
</feature>
<dbReference type="Gene3D" id="1.20.58.340">
    <property type="entry name" value="Magnesium transport protein CorA, transmembrane region"/>
    <property type="match status" value="1"/>
</dbReference>
<gene>
    <name evidence="3" type="ORF">FA15DRAFT_666356</name>
</gene>
<proteinExistence type="predicted"/>